<feature type="domain" description="Ionotropic glutamate receptor C-terminal" evidence="14">
    <location>
        <begin position="215"/>
        <end position="534"/>
    </location>
</feature>
<evidence type="ECO:0000256" key="4">
    <source>
        <dbReference type="ARBA" id="ARBA00022989"/>
    </source>
</evidence>
<comment type="subcellular location">
    <subcellularLocation>
        <location evidence="1">Membrane</location>
        <topology evidence="1">Multi-pass membrane protein</topology>
    </subcellularLocation>
</comment>
<evidence type="ECO:0000259" key="14">
    <source>
        <dbReference type="Pfam" id="PF00060"/>
    </source>
</evidence>
<evidence type="ECO:0000256" key="9">
    <source>
        <dbReference type="ARBA" id="ARBA00023286"/>
    </source>
</evidence>
<dbReference type="Gene3D" id="1.10.287.70">
    <property type="match status" value="1"/>
</dbReference>
<proteinExistence type="predicted"/>
<evidence type="ECO:0000313" key="15">
    <source>
        <dbReference type="EMBL" id="CAJ1948889.1"/>
    </source>
</evidence>
<feature type="transmembrane region" description="Helical" evidence="12">
    <location>
        <begin position="523"/>
        <end position="544"/>
    </location>
</feature>
<keyword evidence="2" id="KW-0813">Transport</keyword>
<evidence type="ECO:0000256" key="2">
    <source>
        <dbReference type="ARBA" id="ARBA00022448"/>
    </source>
</evidence>
<gene>
    <name evidence="15" type="ORF">CYCCA115_LOCUS11819</name>
</gene>
<evidence type="ECO:0000256" key="6">
    <source>
        <dbReference type="ARBA" id="ARBA00023136"/>
    </source>
</evidence>
<feature type="compositionally biased region" description="Polar residues" evidence="11">
    <location>
        <begin position="638"/>
        <end position="651"/>
    </location>
</feature>
<evidence type="ECO:0000256" key="10">
    <source>
        <dbReference type="ARBA" id="ARBA00023303"/>
    </source>
</evidence>
<keyword evidence="13" id="KW-0732">Signal</keyword>
<dbReference type="PANTHER" id="PTHR18966">
    <property type="entry name" value="IONOTROPIC GLUTAMATE RECEPTOR"/>
    <property type="match status" value="1"/>
</dbReference>
<organism evidence="15 16">
    <name type="scientific">Cylindrotheca closterium</name>
    <dbReference type="NCBI Taxonomy" id="2856"/>
    <lineage>
        <taxon>Eukaryota</taxon>
        <taxon>Sar</taxon>
        <taxon>Stramenopiles</taxon>
        <taxon>Ochrophyta</taxon>
        <taxon>Bacillariophyta</taxon>
        <taxon>Bacillariophyceae</taxon>
        <taxon>Bacillariophycidae</taxon>
        <taxon>Bacillariales</taxon>
        <taxon>Bacillariaceae</taxon>
        <taxon>Cylindrotheca</taxon>
    </lineage>
</organism>
<keyword evidence="7" id="KW-0675">Receptor</keyword>
<evidence type="ECO:0000256" key="3">
    <source>
        <dbReference type="ARBA" id="ARBA00022692"/>
    </source>
</evidence>
<sequence>MIGETNYHSGKMIASVFRVASSLLLLSCILQSPSSVDGYIDWETVPEGIFVGPGVGQIQETDFCDVVRDNSMPLLDALKGRNLSIAIQYGPGFDFFIYKPDEPLSPSNPRGMIATMLDELGRRGGFSWRNSFVAYDTNTVNALVGEGDGKWDRMLNWTISTFDLSVDKWILTTERLENETVFLHSWFDAGLILVDQGDQTDLNWLGFAAPFDGYVWMAIAFTLFFSAVSSMVIESFEGRRGGRSYAWWLGDQLYFSNLAISQHFVFPSPKTGAGRVFLSSFAFWSMLVGATYTANLASLLVENALASPVNSIESAMDNDLWICIHEGSASQSIMHSLIPESITYDKFIGTLTPQLMYENLQSGGCDILLGTRQEYEIFGSQQQYGCNLVQAGMELHSSAASFAIEFDPLNCDSVLAYVLNIHLNSIDVDGNMTKYWKNYLDNIEEDTCTDEQDQLMGIRRRMVEMDGKDTSAGTASKLPTSRPPRPPPANLKNRRKLISRVPSATSAVSGNGSGNDEALTISGMAGIFLIHAVGTGLSILLAIYSAYRRKRKRKAAAALGKGKRFDDNSFVESELNLKYLSMKREMTTQMQNMKLDMMTQMDNFFELHRKSVSNGTADLGMEQQRQLTNSREVRTSRDTGQISKTVHSNSSMDTGDVYDDWNDLHDL</sequence>
<evidence type="ECO:0000313" key="16">
    <source>
        <dbReference type="Proteomes" id="UP001295423"/>
    </source>
</evidence>
<keyword evidence="10" id="KW-0407">Ion channel</keyword>
<comment type="caution">
    <text evidence="15">The sequence shown here is derived from an EMBL/GenBank/DDBJ whole genome shotgun (WGS) entry which is preliminary data.</text>
</comment>
<keyword evidence="8" id="KW-0325">Glycoprotein</keyword>
<evidence type="ECO:0000256" key="13">
    <source>
        <dbReference type="SAM" id="SignalP"/>
    </source>
</evidence>
<feature type="transmembrane region" description="Helical" evidence="12">
    <location>
        <begin position="213"/>
        <end position="233"/>
    </location>
</feature>
<keyword evidence="3 12" id="KW-0812">Transmembrane</keyword>
<dbReference type="AlphaFoldDB" id="A0AAD2JH12"/>
<reference evidence="15" key="1">
    <citation type="submission" date="2023-08" db="EMBL/GenBank/DDBJ databases">
        <authorList>
            <person name="Audoor S."/>
            <person name="Bilcke G."/>
        </authorList>
    </citation>
    <scope>NUCLEOTIDE SEQUENCE</scope>
</reference>
<dbReference type="Pfam" id="PF00060">
    <property type="entry name" value="Lig_chan"/>
    <property type="match status" value="1"/>
</dbReference>
<dbReference type="EMBL" id="CAKOGP040001758">
    <property type="protein sequence ID" value="CAJ1948889.1"/>
    <property type="molecule type" value="Genomic_DNA"/>
</dbReference>
<feature type="transmembrane region" description="Helical" evidence="12">
    <location>
        <begin position="276"/>
        <end position="301"/>
    </location>
</feature>
<evidence type="ECO:0000256" key="5">
    <source>
        <dbReference type="ARBA" id="ARBA00023065"/>
    </source>
</evidence>
<dbReference type="GO" id="GO:0015276">
    <property type="term" value="F:ligand-gated monoatomic ion channel activity"/>
    <property type="evidence" value="ECO:0007669"/>
    <property type="project" value="InterPro"/>
</dbReference>
<dbReference type="GO" id="GO:0016020">
    <property type="term" value="C:membrane"/>
    <property type="evidence" value="ECO:0007669"/>
    <property type="project" value="UniProtKB-SubCell"/>
</dbReference>
<dbReference type="Proteomes" id="UP001295423">
    <property type="component" value="Unassembled WGS sequence"/>
</dbReference>
<evidence type="ECO:0000256" key="1">
    <source>
        <dbReference type="ARBA" id="ARBA00004141"/>
    </source>
</evidence>
<evidence type="ECO:0000256" key="8">
    <source>
        <dbReference type="ARBA" id="ARBA00023180"/>
    </source>
</evidence>
<keyword evidence="5" id="KW-0406">Ion transport</keyword>
<evidence type="ECO:0000256" key="11">
    <source>
        <dbReference type="SAM" id="MobiDB-lite"/>
    </source>
</evidence>
<feature type="signal peptide" evidence="13">
    <location>
        <begin position="1"/>
        <end position="38"/>
    </location>
</feature>
<keyword evidence="9" id="KW-1071">Ligand-gated ion channel</keyword>
<dbReference type="SUPFAM" id="SSF53850">
    <property type="entry name" value="Periplasmic binding protein-like II"/>
    <property type="match status" value="1"/>
</dbReference>
<dbReference type="InterPro" id="IPR015683">
    <property type="entry name" value="Ionotropic_Glu_rcpt"/>
</dbReference>
<keyword evidence="6 12" id="KW-0472">Membrane</keyword>
<evidence type="ECO:0000256" key="12">
    <source>
        <dbReference type="SAM" id="Phobius"/>
    </source>
</evidence>
<feature type="region of interest" description="Disordered" evidence="11">
    <location>
        <begin position="617"/>
        <end position="651"/>
    </location>
</feature>
<dbReference type="InterPro" id="IPR001320">
    <property type="entry name" value="Iontro_rcpt_C"/>
</dbReference>
<keyword evidence="16" id="KW-1185">Reference proteome</keyword>
<evidence type="ECO:0000256" key="7">
    <source>
        <dbReference type="ARBA" id="ARBA00023170"/>
    </source>
</evidence>
<name>A0AAD2JH12_9STRA</name>
<protein>
    <recommendedName>
        <fullName evidence="14">Ionotropic glutamate receptor C-terminal domain-containing protein</fullName>
    </recommendedName>
</protein>
<feature type="region of interest" description="Disordered" evidence="11">
    <location>
        <begin position="466"/>
        <end position="496"/>
    </location>
</feature>
<accession>A0AAD2JH12</accession>
<keyword evidence="4 12" id="KW-1133">Transmembrane helix</keyword>
<feature type="chain" id="PRO_5042273927" description="Ionotropic glutamate receptor C-terminal domain-containing protein" evidence="13">
    <location>
        <begin position="39"/>
        <end position="667"/>
    </location>
</feature>